<gene>
    <name evidence="3" type="ORF">ODALV1_LOCUS2088</name>
</gene>
<dbReference type="Proteomes" id="UP001642540">
    <property type="component" value="Unassembled WGS sequence"/>
</dbReference>
<proteinExistence type="predicted"/>
<evidence type="ECO:0000313" key="4">
    <source>
        <dbReference type="Proteomes" id="UP001642540"/>
    </source>
</evidence>
<feature type="signal peptide" evidence="2">
    <location>
        <begin position="1"/>
        <end position="28"/>
    </location>
</feature>
<feature type="chain" id="PRO_5046651445" evidence="2">
    <location>
        <begin position="29"/>
        <end position="487"/>
    </location>
</feature>
<feature type="region of interest" description="Disordered" evidence="1">
    <location>
        <begin position="414"/>
        <end position="439"/>
    </location>
</feature>
<accession>A0ABP1PNT8</accession>
<sequence>MLKTLQINVLSAVLLIILALVSQNFVEAKLKFCLQGEQNEFPGAEECPGGVLFKRPVMLQALNSDADTFCVKKTVCDEVWECGSQKQSVMAQIVKIGNLSYDESWNSMENEDSIDENIPACIARDSRIGNNLNSVDNHRHRVKREQNSVTGLVPSERTTTEDIQLEVDDQTKRMFYYLTGINQEQVNSHLRVVKLFKMSVQLASMICDPIFLKPKFLQEIEKGFLFLLKEQGFDKVIDVDLESYNQLKKAMEHCTTHVKMVKFLGESCPTQTKFESVYRYSENGKMRDQPYQPNEKTFKWGEYDIVTDAAWSVVDVVHGGCFESFSKNLNLHHKFQVALEQLFHAALYLRWENPTKLADDTFYDSIFMTKVNDTMKVMDGCARYLYLYTPYKIQLTRPIHETFYRRKKRSIEEEDVTSEYSTNENLNESNDKTLPETGNQYYKPPHTVELASCLQSEIQLEKEVNMARKMHCNLPINQFDHNINSIL</sequence>
<evidence type="ECO:0000256" key="2">
    <source>
        <dbReference type="SAM" id="SignalP"/>
    </source>
</evidence>
<keyword evidence="4" id="KW-1185">Reference proteome</keyword>
<comment type="caution">
    <text evidence="3">The sequence shown here is derived from an EMBL/GenBank/DDBJ whole genome shotgun (WGS) entry which is preliminary data.</text>
</comment>
<keyword evidence="2" id="KW-0732">Signal</keyword>
<dbReference type="EMBL" id="CAXLJM020000007">
    <property type="protein sequence ID" value="CAL8072270.1"/>
    <property type="molecule type" value="Genomic_DNA"/>
</dbReference>
<evidence type="ECO:0000313" key="3">
    <source>
        <dbReference type="EMBL" id="CAL8072270.1"/>
    </source>
</evidence>
<reference evidence="3 4" key="1">
    <citation type="submission" date="2024-08" db="EMBL/GenBank/DDBJ databases">
        <authorList>
            <person name="Cucini C."/>
            <person name="Frati F."/>
        </authorList>
    </citation>
    <scope>NUCLEOTIDE SEQUENCE [LARGE SCALE GENOMIC DNA]</scope>
</reference>
<protein>
    <submittedName>
        <fullName evidence="3">Uncharacterized protein</fullName>
    </submittedName>
</protein>
<organism evidence="3 4">
    <name type="scientific">Orchesella dallaii</name>
    <dbReference type="NCBI Taxonomy" id="48710"/>
    <lineage>
        <taxon>Eukaryota</taxon>
        <taxon>Metazoa</taxon>
        <taxon>Ecdysozoa</taxon>
        <taxon>Arthropoda</taxon>
        <taxon>Hexapoda</taxon>
        <taxon>Collembola</taxon>
        <taxon>Entomobryomorpha</taxon>
        <taxon>Entomobryoidea</taxon>
        <taxon>Orchesellidae</taxon>
        <taxon>Orchesellinae</taxon>
        <taxon>Orchesella</taxon>
    </lineage>
</organism>
<feature type="compositionally biased region" description="Polar residues" evidence="1">
    <location>
        <begin position="418"/>
        <end position="428"/>
    </location>
</feature>
<evidence type="ECO:0000256" key="1">
    <source>
        <dbReference type="SAM" id="MobiDB-lite"/>
    </source>
</evidence>
<name>A0ABP1PNT8_9HEXA</name>